<feature type="region of interest" description="Disordered" evidence="1">
    <location>
        <begin position="644"/>
        <end position="670"/>
    </location>
</feature>
<feature type="region of interest" description="Disordered" evidence="1">
    <location>
        <begin position="1012"/>
        <end position="1033"/>
    </location>
</feature>
<feature type="compositionally biased region" description="Basic and acidic residues" evidence="1">
    <location>
        <begin position="644"/>
        <end position="654"/>
    </location>
</feature>
<evidence type="ECO:0000313" key="2">
    <source>
        <dbReference type="EMBL" id="KAG8624227.1"/>
    </source>
</evidence>
<dbReference type="AlphaFoldDB" id="A0A8K0PD46"/>
<protein>
    <submittedName>
        <fullName evidence="2">Uncharacterized protein</fullName>
    </submittedName>
</protein>
<comment type="caution">
    <text evidence="2">The sequence shown here is derived from an EMBL/GenBank/DDBJ whole genome shotgun (WGS) entry which is preliminary data.</text>
</comment>
<sequence>MADRSIPDDYKAKSSSQPSKLVISAVAIEKVNRRSHSGDETTRMLADPLNRAGPLNLLKAATTAGALIDTDKNIDALRSYVFDNIRHRLAIAGADTVDIKQEQLQWLLPKTLQRASDWIRLLEDAPFVAPGTLTELLGLEDIVTTSSTRTRRANQTDDSTSPEESHRTFFYIRTLCFSVNELLHVLAVMLSQGHGSFLRLQDMLAMLSESQIAHDEPTRSIYIRYCGQTVQESPKARWNVDMQDAKTRPASFNQFFLATTLRLYPEIINGVIIQIVRPASIRYLDEAAADFREMVMIALFWSASLNTELGGKGKSMKPSLADQQAFDHLNSDTYNQFKQCDLPLDRRVDMAANIAGLAREALAFIKERPELTNPNRHNVPEDTFTEVVVKESSTSPAGNQQFTPLLLLGNEKLDAQLKTPFTYIDGRSPISSVLCRTFNQLIQWELAFSQVQMSSGSLPDFVPELVGRNQLPFWDLYQWYKPREGHMIKGTTGDGAKGLDLTRRYLSAAQPLVIMCFGNHTIRAATQDFETIANAHMSIQNYIGQLEIIQYSKSPPRYAVAVYNLRPSYVGTRYGQASFAAHSTFLAVCGLAWSAAGLAMKYKDDGDSKIICDKIIAALQPLTSADTIFGKHLALSKRIYSEDRPGKGRPDKVVSDMVPRPISTKVPPQLPSHYNTASHHLLPDTKSPRWSMIPLVAGGVEILSIPLLWADGKKEIVKLLEMDRCPSAEKQRQNFVSDFARKYDDVAVSQGRRLILQQAGKRNAQPSPGEARTAFMAYLHKQPSDRTALDYLDQAELIAQCPNGFRTAVYHATKIPNDISAVTDEKVRGEIIANFTQWLRDNVFKRPDPLNPGPQLDQIWLKRLTDLDPDSHPTKYDSLSLTEQALRDAETKTYYASTGSIAQHPIAIVGTWMGPARLTFKWAASMGAKHYLVELRVHRDTVPPADESAQRFMDVDDDGIVIKNADVVALGVSGDVDVTITSEELAIMLERQPDGPQFLGLIDRQLKIKEEAAKNEDIDDDDQEDDGMPGIENDTTDAMVIAAYPESTFTRKNEVTMAGNSANALKKRVPFGISSVLYLVEVFLRDTYPQGATKITAASPEIAGSMHTIWHDLKGYNWEPWRNHPQYDYWKGIIERGQLKATVQDRAGQTARRQLRIALEVLRSDFVSKSSSTRVVPGGPPVQIDKWNFGPLPPPGTIQGYPPPRITAAPATTTTPGGQSSKASTRSETRKRGRDDDGDDTEEIGTKEPAKKTKRQATPKSGRAGLEEDPIED</sequence>
<feature type="compositionally biased region" description="Low complexity" evidence="1">
    <location>
        <begin position="1206"/>
        <end position="1216"/>
    </location>
</feature>
<gene>
    <name evidence="2" type="ORF">KVT40_009203</name>
</gene>
<reference evidence="2" key="1">
    <citation type="submission" date="2021-07" db="EMBL/GenBank/DDBJ databases">
        <title>Elsinoe batatas strain:CRI-CJ2 Genome sequencing and assembly.</title>
        <authorList>
            <person name="Huang L."/>
        </authorList>
    </citation>
    <scope>NUCLEOTIDE SEQUENCE</scope>
    <source>
        <strain evidence="2">CRI-CJ2</strain>
    </source>
</reference>
<evidence type="ECO:0000256" key="1">
    <source>
        <dbReference type="SAM" id="MobiDB-lite"/>
    </source>
</evidence>
<name>A0A8K0PD46_9PEZI</name>
<accession>A0A8K0PD46</accession>
<keyword evidence="3" id="KW-1185">Reference proteome</keyword>
<dbReference type="EMBL" id="JAESVG020000010">
    <property type="protein sequence ID" value="KAG8624227.1"/>
    <property type="molecule type" value="Genomic_DNA"/>
</dbReference>
<proteinExistence type="predicted"/>
<feature type="compositionally biased region" description="Acidic residues" evidence="1">
    <location>
        <begin position="1017"/>
        <end position="1027"/>
    </location>
</feature>
<evidence type="ECO:0000313" key="3">
    <source>
        <dbReference type="Proteomes" id="UP000809789"/>
    </source>
</evidence>
<feature type="compositionally biased region" description="Basic and acidic residues" evidence="1">
    <location>
        <begin position="1225"/>
        <end position="1235"/>
    </location>
</feature>
<organism evidence="2 3">
    <name type="scientific">Elsinoe batatas</name>
    <dbReference type="NCBI Taxonomy" id="2601811"/>
    <lineage>
        <taxon>Eukaryota</taxon>
        <taxon>Fungi</taxon>
        <taxon>Dikarya</taxon>
        <taxon>Ascomycota</taxon>
        <taxon>Pezizomycotina</taxon>
        <taxon>Dothideomycetes</taxon>
        <taxon>Dothideomycetidae</taxon>
        <taxon>Myriangiales</taxon>
        <taxon>Elsinoaceae</taxon>
        <taxon>Elsinoe</taxon>
    </lineage>
</organism>
<feature type="region of interest" description="Disordered" evidence="1">
    <location>
        <begin position="1169"/>
        <end position="1273"/>
    </location>
</feature>
<feature type="compositionally biased region" description="Pro residues" evidence="1">
    <location>
        <begin position="1191"/>
        <end position="1205"/>
    </location>
</feature>
<dbReference type="Proteomes" id="UP000809789">
    <property type="component" value="Unassembled WGS sequence"/>
</dbReference>